<feature type="region of interest" description="Disordered" evidence="1">
    <location>
        <begin position="187"/>
        <end position="277"/>
    </location>
</feature>
<dbReference type="EMBL" id="CABN01000145">
    <property type="protein sequence ID" value="CBI00493.1"/>
    <property type="molecule type" value="Genomic_DNA"/>
</dbReference>
<feature type="compositionally biased region" description="Pro residues" evidence="1">
    <location>
        <begin position="79"/>
        <end position="92"/>
    </location>
</feature>
<gene>
    <name evidence="2" type="ORF">CARN3_0031</name>
</gene>
<comment type="caution">
    <text evidence="2">The sequence shown here is derived from an EMBL/GenBank/DDBJ whole genome shotgun (WGS) entry which is preliminary data.</text>
</comment>
<proteinExistence type="predicted"/>
<dbReference type="AlphaFoldDB" id="E6PZY4"/>
<name>E6PZY4_9ZZZZ</name>
<reference evidence="2" key="1">
    <citation type="submission" date="2009-10" db="EMBL/GenBank/DDBJ databases">
        <title>Diversity of trophic interactions inside an arsenic-rich microbial ecosystem.</title>
        <authorList>
            <person name="Bertin P.N."/>
            <person name="Heinrich-Salmeron A."/>
            <person name="Pelletier E."/>
            <person name="Goulhen-Chollet F."/>
            <person name="Arsene-Ploetze F."/>
            <person name="Gallien S."/>
            <person name="Calteau A."/>
            <person name="Vallenet D."/>
            <person name="Casiot C."/>
            <person name="Chane-Woon-Ming B."/>
            <person name="Giloteaux L."/>
            <person name="Barakat M."/>
            <person name="Bonnefoy V."/>
            <person name="Bruneel O."/>
            <person name="Chandler M."/>
            <person name="Cleiss J."/>
            <person name="Duran R."/>
            <person name="Elbaz-Poulichet F."/>
            <person name="Fonknechten N."/>
            <person name="Lauga B."/>
            <person name="Mornico D."/>
            <person name="Ortet P."/>
            <person name="Schaeffer C."/>
            <person name="Siguier P."/>
            <person name="Alexander Thil Smith A."/>
            <person name="Van Dorsselaer A."/>
            <person name="Weissenbach J."/>
            <person name="Medigue C."/>
            <person name="Le Paslier D."/>
        </authorList>
    </citation>
    <scope>NUCLEOTIDE SEQUENCE</scope>
</reference>
<feature type="region of interest" description="Disordered" evidence="1">
    <location>
        <begin position="38"/>
        <end position="93"/>
    </location>
</feature>
<feature type="compositionally biased region" description="Polar residues" evidence="1">
    <location>
        <begin position="254"/>
        <end position="266"/>
    </location>
</feature>
<accession>E6PZY4</accession>
<organism evidence="2">
    <name type="scientific">mine drainage metagenome</name>
    <dbReference type="NCBI Taxonomy" id="410659"/>
    <lineage>
        <taxon>unclassified sequences</taxon>
        <taxon>metagenomes</taxon>
        <taxon>ecological metagenomes</taxon>
    </lineage>
</organism>
<evidence type="ECO:0000313" key="2">
    <source>
        <dbReference type="EMBL" id="CBI00493.1"/>
    </source>
</evidence>
<evidence type="ECO:0000256" key="1">
    <source>
        <dbReference type="SAM" id="MobiDB-lite"/>
    </source>
</evidence>
<protein>
    <submittedName>
        <fullName evidence="2">Uncharacterized protein</fullName>
    </submittedName>
</protein>
<feature type="compositionally biased region" description="Low complexity" evidence="1">
    <location>
        <begin position="187"/>
        <end position="206"/>
    </location>
</feature>
<sequence length="277" mass="28090">MVRGGSLRIGIHRRGWVSGICGIVSVSLALGLSSARGYSQAGTQPVQPGEHSAAKAAPHAARKKRRTNARVAKPAPALVLPPAPPPPPPAPDWPALASPKPAEVHWDGNKLSVTAANSSLQQILQAVSAATGVAVEGMGSDQRVFGEYGPATARQVLSQLLEGSGYDLMMVGDGGDGKPRKVVLTARSAASAEAPPRPAYATDATGAAGGVSAGGEELVNPEAPRLGQWTVGKPQNNGATAPAGGQPDVPQGAPNGSNSTPQQVNRRNAAPQQQPPQ</sequence>